<feature type="transmembrane region" description="Helical" evidence="1">
    <location>
        <begin position="110"/>
        <end position="131"/>
    </location>
</feature>
<accession>A0A1D2VBT2</accession>
<dbReference type="GeneID" id="30962471"/>
<keyword evidence="1" id="KW-1133">Transmembrane helix</keyword>
<keyword evidence="3" id="KW-1185">Reference proteome</keyword>
<evidence type="ECO:0000256" key="1">
    <source>
        <dbReference type="SAM" id="Phobius"/>
    </source>
</evidence>
<evidence type="ECO:0000313" key="2">
    <source>
        <dbReference type="EMBL" id="ODV59086.1"/>
    </source>
</evidence>
<organism evidence="2 3">
    <name type="scientific">Ascoidea rubescens DSM 1968</name>
    <dbReference type="NCBI Taxonomy" id="1344418"/>
    <lineage>
        <taxon>Eukaryota</taxon>
        <taxon>Fungi</taxon>
        <taxon>Dikarya</taxon>
        <taxon>Ascomycota</taxon>
        <taxon>Saccharomycotina</taxon>
        <taxon>Saccharomycetes</taxon>
        <taxon>Ascoideaceae</taxon>
        <taxon>Ascoidea</taxon>
    </lineage>
</organism>
<dbReference type="EMBL" id="KV454488">
    <property type="protein sequence ID" value="ODV59086.1"/>
    <property type="molecule type" value="Genomic_DNA"/>
</dbReference>
<feature type="transmembrane region" description="Helical" evidence="1">
    <location>
        <begin position="79"/>
        <end position="98"/>
    </location>
</feature>
<keyword evidence="1" id="KW-0472">Membrane</keyword>
<dbReference type="Proteomes" id="UP000095038">
    <property type="component" value="Unassembled WGS sequence"/>
</dbReference>
<keyword evidence="1" id="KW-0812">Transmembrane</keyword>
<proteinExistence type="predicted"/>
<dbReference type="InParanoid" id="A0A1D2VBT2"/>
<dbReference type="AlphaFoldDB" id="A0A1D2VBT2"/>
<reference evidence="3" key="1">
    <citation type="submission" date="2016-05" db="EMBL/GenBank/DDBJ databases">
        <title>Comparative genomics of biotechnologically important yeasts.</title>
        <authorList>
            <consortium name="DOE Joint Genome Institute"/>
            <person name="Riley R."/>
            <person name="Haridas S."/>
            <person name="Wolfe K.H."/>
            <person name="Lopes M.R."/>
            <person name="Hittinger C.T."/>
            <person name="Goker M."/>
            <person name="Salamov A."/>
            <person name="Wisecaver J."/>
            <person name="Long T.M."/>
            <person name="Aerts A.L."/>
            <person name="Barry K."/>
            <person name="Choi C."/>
            <person name="Clum A."/>
            <person name="Coughlan A.Y."/>
            <person name="Deshpande S."/>
            <person name="Douglass A.P."/>
            <person name="Hanson S.J."/>
            <person name="Klenk H.-P."/>
            <person name="Labutti K."/>
            <person name="Lapidus A."/>
            <person name="Lindquist E."/>
            <person name="Lipzen A."/>
            <person name="Meier-Kolthoff J.P."/>
            <person name="Ohm R.A."/>
            <person name="Otillar R.P."/>
            <person name="Pangilinan J."/>
            <person name="Peng Y."/>
            <person name="Rokas A."/>
            <person name="Rosa C.A."/>
            <person name="Scheuner C."/>
            <person name="Sibirny A.A."/>
            <person name="Slot J.C."/>
            <person name="Stielow J.B."/>
            <person name="Sun H."/>
            <person name="Kurtzman C.P."/>
            <person name="Blackwell M."/>
            <person name="Grigoriev I.V."/>
            <person name="Jeffries T.W."/>
        </authorList>
    </citation>
    <scope>NUCLEOTIDE SEQUENCE [LARGE SCALE GENOMIC DNA]</scope>
    <source>
        <strain evidence="3">DSM 1968</strain>
    </source>
</reference>
<protein>
    <submittedName>
        <fullName evidence="2">Uncharacterized protein</fullName>
    </submittedName>
</protein>
<name>A0A1D2VBT2_9ASCO</name>
<sequence length="147" mass="16631">MDVCAHGALMGMSPALRKQDADGCSSSGSEVKTRKKRGFLIGFWGLSIYERTKRHRPLHGTPRRTQSTGFTPASLACRLFLWCFFILLDVPLFLLKVLKFHLQVIQSWSAGNFTLHCSLAKVLLSVLLSAWNMPNERGFKHKHNKKC</sequence>
<gene>
    <name evidence="2" type="ORF">ASCRUDRAFT_116153</name>
</gene>
<evidence type="ECO:0000313" key="3">
    <source>
        <dbReference type="Proteomes" id="UP000095038"/>
    </source>
</evidence>
<dbReference type="RefSeq" id="XP_020045393.1">
    <property type="nucleotide sequence ID" value="XM_020188835.1"/>
</dbReference>